<dbReference type="PANTHER" id="PTHR12292">
    <property type="entry name" value="RWD DOMAIN-CONTAINING PROTEIN"/>
    <property type="match status" value="1"/>
</dbReference>
<protein>
    <recommendedName>
        <fullName evidence="1">RWD domain-containing protein</fullName>
    </recommendedName>
</protein>
<evidence type="ECO:0000313" key="2">
    <source>
        <dbReference type="EMBL" id="KOF62598.1"/>
    </source>
</evidence>
<dbReference type="Gene3D" id="3.10.110.10">
    <property type="entry name" value="Ubiquitin Conjugating Enzyme"/>
    <property type="match status" value="1"/>
</dbReference>
<dbReference type="InterPro" id="IPR040213">
    <property type="entry name" value="GIR2-like"/>
</dbReference>
<dbReference type="OrthoDB" id="6778822at2759"/>
<organism evidence="2">
    <name type="scientific">Octopus bimaculoides</name>
    <name type="common">California two-spotted octopus</name>
    <dbReference type="NCBI Taxonomy" id="37653"/>
    <lineage>
        <taxon>Eukaryota</taxon>
        <taxon>Metazoa</taxon>
        <taxon>Spiralia</taxon>
        <taxon>Lophotrochozoa</taxon>
        <taxon>Mollusca</taxon>
        <taxon>Cephalopoda</taxon>
        <taxon>Coleoidea</taxon>
        <taxon>Octopodiformes</taxon>
        <taxon>Octopoda</taxon>
        <taxon>Incirrata</taxon>
        <taxon>Octopodidae</taxon>
        <taxon>Octopus</taxon>
    </lineage>
</organism>
<dbReference type="CDD" id="cd23823">
    <property type="entry name" value="RWD_GCN2"/>
    <property type="match status" value="1"/>
</dbReference>
<dbReference type="GO" id="GO:0010468">
    <property type="term" value="P:regulation of gene expression"/>
    <property type="evidence" value="ECO:0007669"/>
    <property type="project" value="UniProtKB-ARBA"/>
</dbReference>
<evidence type="ECO:0000259" key="1">
    <source>
        <dbReference type="PROSITE" id="PS50908"/>
    </source>
</evidence>
<reference evidence="2" key="1">
    <citation type="submission" date="2015-07" db="EMBL/GenBank/DDBJ databases">
        <title>MeaNS - Measles Nucleotide Surveillance Program.</title>
        <authorList>
            <person name="Tran T."/>
            <person name="Druce J."/>
        </authorList>
    </citation>
    <scope>NUCLEOTIDE SEQUENCE</scope>
    <source>
        <strain evidence="2">UCB-OBI-ISO-001</strain>
        <tissue evidence="2">Gonad</tissue>
    </source>
</reference>
<dbReference type="STRING" id="37653.A0A0L8FFU8"/>
<dbReference type="PROSITE" id="PS50908">
    <property type="entry name" value="RWD"/>
    <property type="match status" value="1"/>
</dbReference>
<gene>
    <name evidence="2" type="ORF">OCBIM_22022713mg</name>
</gene>
<accession>A0A0L8FFU8</accession>
<dbReference type="Pfam" id="PF05773">
    <property type="entry name" value="RWD"/>
    <property type="match status" value="1"/>
</dbReference>
<proteinExistence type="predicted"/>
<dbReference type="SUPFAM" id="SSF54495">
    <property type="entry name" value="UBC-like"/>
    <property type="match status" value="1"/>
</dbReference>
<dbReference type="FunFam" id="3.10.110.10:FF:000050">
    <property type="entry name" value="eIF-2-alpha kinase GCN2"/>
    <property type="match status" value="1"/>
</dbReference>
<sequence length="181" mass="21673">MSSGINDVEGNLEKQLDEVKALQAIYAEDFQLLEKKKSRFPHFKLSLRPERDNDDWCEHVRVHMIIKYNEGYPYRIPKIELENVKGISLEKIETLKNDLVQLAKTKVGEVMVLNLALHLQDSLRQFNTKKPKSFHEEMLWNQQIQQEFKDSEEQKKLANNRLQEKKFVSLYIYVYFLFYLY</sequence>
<dbReference type="GO" id="GO:0033554">
    <property type="term" value="P:cellular response to stress"/>
    <property type="evidence" value="ECO:0007669"/>
    <property type="project" value="UniProtKB-ARBA"/>
</dbReference>
<dbReference type="AlphaFoldDB" id="A0A0L8FFU8"/>
<dbReference type="EMBL" id="KQ432975">
    <property type="protein sequence ID" value="KOF62598.1"/>
    <property type="molecule type" value="Genomic_DNA"/>
</dbReference>
<dbReference type="InterPro" id="IPR006575">
    <property type="entry name" value="RWD_dom"/>
</dbReference>
<dbReference type="GO" id="GO:0009893">
    <property type="term" value="P:positive regulation of metabolic process"/>
    <property type="evidence" value="ECO:0007669"/>
    <property type="project" value="UniProtKB-ARBA"/>
</dbReference>
<feature type="domain" description="RWD" evidence="1">
    <location>
        <begin position="17"/>
        <end position="126"/>
    </location>
</feature>
<name>A0A0L8FFU8_OCTBM</name>
<dbReference type="InterPro" id="IPR016135">
    <property type="entry name" value="UBQ-conjugating_enzyme/RWD"/>
</dbReference>
<dbReference type="GO" id="GO:0051246">
    <property type="term" value="P:regulation of protein metabolic process"/>
    <property type="evidence" value="ECO:0007669"/>
    <property type="project" value="UniProtKB-ARBA"/>
</dbReference>
<dbReference type="SMART" id="SM00591">
    <property type="entry name" value="RWD"/>
    <property type="match status" value="1"/>
</dbReference>